<dbReference type="EMBL" id="SLWM01000041">
    <property type="protein sequence ID" value="TCO09084.1"/>
    <property type="molecule type" value="Genomic_DNA"/>
</dbReference>
<evidence type="ECO:0000313" key="2">
    <source>
        <dbReference type="Proteomes" id="UP000295818"/>
    </source>
</evidence>
<accession>A0ABY2B8S1</accession>
<protein>
    <submittedName>
        <fullName evidence="1">Uncharacterized protein</fullName>
    </submittedName>
</protein>
<organism evidence="1 2">
    <name type="scientific">Kribbella orskensis</name>
    <dbReference type="NCBI Taxonomy" id="2512216"/>
    <lineage>
        <taxon>Bacteria</taxon>
        <taxon>Bacillati</taxon>
        <taxon>Actinomycetota</taxon>
        <taxon>Actinomycetes</taxon>
        <taxon>Propionibacteriales</taxon>
        <taxon>Kribbellaceae</taxon>
        <taxon>Kribbella</taxon>
    </lineage>
</organism>
<gene>
    <name evidence="1" type="ORF">EV644_14130</name>
</gene>
<name>A0ABY2B8S1_9ACTN</name>
<comment type="caution">
    <text evidence="1">The sequence shown here is derived from an EMBL/GenBank/DDBJ whole genome shotgun (WGS) entry which is preliminary data.</text>
</comment>
<dbReference type="Proteomes" id="UP000295818">
    <property type="component" value="Unassembled WGS sequence"/>
</dbReference>
<keyword evidence="2" id="KW-1185">Reference proteome</keyword>
<proteinExistence type="predicted"/>
<reference evidence="1 2" key="1">
    <citation type="journal article" date="2015" name="Stand. Genomic Sci.">
        <title>Genomic Encyclopedia of Bacterial and Archaeal Type Strains, Phase III: the genomes of soil and plant-associated and newly described type strains.</title>
        <authorList>
            <person name="Whitman W.B."/>
            <person name="Woyke T."/>
            <person name="Klenk H.P."/>
            <person name="Zhou Y."/>
            <person name="Lilburn T.G."/>
            <person name="Beck B.J."/>
            <person name="De Vos P."/>
            <person name="Vandamme P."/>
            <person name="Eisen J.A."/>
            <person name="Garrity G."/>
            <person name="Hugenholtz P."/>
            <person name="Kyrpides N.C."/>
        </authorList>
    </citation>
    <scope>NUCLEOTIDE SEQUENCE [LARGE SCALE GENOMIC DNA]</scope>
    <source>
        <strain evidence="1 2">VKM Ac-2538</strain>
    </source>
</reference>
<sequence length="111" mass="11458">MHSTKGPGLKRVHVVIALAVLAVGLAGAIGVGRSNAKEEPDQPATAQAVAAAAIRHVPAEAKLVKVVDAGSPEDMQVRLTYDVAGESVLLLIEIHSPGGWQAEWATAISSY</sequence>
<evidence type="ECO:0000313" key="1">
    <source>
        <dbReference type="EMBL" id="TCO09084.1"/>
    </source>
</evidence>